<evidence type="ECO:0000313" key="2">
    <source>
        <dbReference type="Proteomes" id="UP000626109"/>
    </source>
</evidence>
<dbReference type="Proteomes" id="UP000626109">
    <property type="component" value="Unassembled WGS sequence"/>
</dbReference>
<comment type="caution">
    <text evidence="1">The sequence shown here is derived from an EMBL/GenBank/DDBJ whole genome shotgun (WGS) entry which is preliminary data.</text>
</comment>
<protein>
    <submittedName>
        <fullName evidence="1">Uncharacterized protein</fullName>
    </submittedName>
</protein>
<organism evidence="1 2">
    <name type="scientific">Polarella glacialis</name>
    <name type="common">Dinoflagellate</name>
    <dbReference type="NCBI Taxonomy" id="89957"/>
    <lineage>
        <taxon>Eukaryota</taxon>
        <taxon>Sar</taxon>
        <taxon>Alveolata</taxon>
        <taxon>Dinophyceae</taxon>
        <taxon>Suessiales</taxon>
        <taxon>Suessiaceae</taxon>
        <taxon>Polarella</taxon>
    </lineage>
</organism>
<dbReference type="EMBL" id="CAJNNW010028423">
    <property type="protein sequence ID" value="CAE8696045.1"/>
    <property type="molecule type" value="Genomic_DNA"/>
</dbReference>
<name>A0A813K9N7_POLGL</name>
<reference evidence="1" key="1">
    <citation type="submission" date="2021-02" db="EMBL/GenBank/DDBJ databases">
        <authorList>
            <person name="Dougan E. K."/>
            <person name="Rhodes N."/>
            <person name="Thang M."/>
            <person name="Chan C."/>
        </authorList>
    </citation>
    <scope>NUCLEOTIDE SEQUENCE</scope>
</reference>
<proteinExistence type="predicted"/>
<accession>A0A813K9N7</accession>
<evidence type="ECO:0000313" key="1">
    <source>
        <dbReference type="EMBL" id="CAE8696045.1"/>
    </source>
</evidence>
<dbReference type="AlphaFoldDB" id="A0A813K9N7"/>
<sequence length="145" mass="15728">MEYGPLEPYQGRHPERVYLQGEVRSDGFSLVLESATASLKQSDVLIALLTSDETFELKAVDDCFPPEIMTEAQAADACLDSSHPVFNSLFSHRRCCEKAQAASGSRAPHSEVRHQRGRLGCSAPALAPGPAPSSWQQLWLGSLAS</sequence>
<gene>
    <name evidence="1" type="ORF">PGLA2088_LOCUS29653</name>
</gene>